<sequence>MMEGISNLNWEPPVTPLTVNTTIPTPYSMPVDVDLGPFSAGSLPSIAITEPGMSPVPSFWSGTTGASSPDRQSTSAPHVPLNLSRDIPTPFSPPGMAQNSQYWDFMAGTGGLKPQTSTTDSRDLSRRSSFSSASLASDHVPSSPTEEHSSSAGAQPLPSRFEAETLTTEFVQYIESIEGQKPYGLSPSVFGRICETVYPSSRARSASVDMPVSVPMARFHVFLTMAIGMKHRLKDSAEVTNALLDRCYELAMQQTASSTFWQEPGGVEAAQLLSIFASFKNEVPFEPRQLQPSFTW</sequence>
<feature type="region of interest" description="Disordered" evidence="1">
    <location>
        <begin position="57"/>
        <end position="158"/>
    </location>
</feature>
<proteinExistence type="predicted"/>
<organism evidence="2 3">
    <name type="scientific">Sporormia fimetaria CBS 119925</name>
    <dbReference type="NCBI Taxonomy" id="1340428"/>
    <lineage>
        <taxon>Eukaryota</taxon>
        <taxon>Fungi</taxon>
        <taxon>Dikarya</taxon>
        <taxon>Ascomycota</taxon>
        <taxon>Pezizomycotina</taxon>
        <taxon>Dothideomycetes</taxon>
        <taxon>Pleosporomycetidae</taxon>
        <taxon>Pleosporales</taxon>
        <taxon>Sporormiaceae</taxon>
        <taxon>Sporormia</taxon>
    </lineage>
</organism>
<dbReference type="Proteomes" id="UP000799440">
    <property type="component" value="Unassembled WGS sequence"/>
</dbReference>
<evidence type="ECO:0000313" key="2">
    <source>
        <dbReference type="EMBL" id="KAF2750148.1"/>
    </source>
</evidence>
<protein>
    <submittedName>
        <fullName evidence="2">Uncharacterized protein</fullName>
    </submittedName>
</protein>
<keyword evidence="3" id="KW-1185">Reference proteome</keyword>
<feature type="compositionally biased region" description="Polar residues" evidence="1">
    <location>
        <begin position="60"/>
        <end position="76"/>
    </location>
</feature>
<reference evidence="2" key="1">
    <citation type="journal article" date="2020" name="Stud. Mycol.">
        <title>101 Dothideomycetes genomes: a test case for predicting lifestyles and emergence of pathogens.</title>
        <authorList>
            <person name="Haridas S."/>
            <person name="Albert R."/>
            <person name="Binder M."/>
            <person name="Bloem J."/>
            <person name="Labutti K."/>
            <person name="Salamov A."/>
            <person name="Andreopoulos B."/>
            <person name="Baker S."/>
            <person name="Barry K."/>
            <person name="Bills G."/>
            <person name="Bluhm B."/>
            <person name="Cannon C."/>
            <person name="Castanera R."/>
            <person name="Culley D."/>
            <person name="Daum C."/>
            <person name="Ezra D."/>
            <person name="Gonzalez J."/>
            <person name="Henrissat B."/>
            <person name="Kuo A."/>
            <person name="Liang C."/>
            <person name="Lipzen A."/>
            <person name="Lutzoni F."/>
            <person name="Magnuson J."/>
            <person name="Mondo S."/>
            <person name="Nolan M."/>
            <person name="Ohm R."/>
            <person name="Pangilinan J."/>
            <person name="Park H.-J."/>
            <person name="Ramirez L."/>
            <person name="Alfaro M."/>
            <person name="Sun H."/>
            <person name="Tritt A."/>
            <person name="Yoshinaga Y."/>
            <person name="Zwiers L.-H."/>
            <person name="Turgeon B."/>
            <person name="Goodwin S."/>
            <person name="Spatafora J."/>
            <person name="Crous P."/>
            <person name="Grigoriev I."/>
        </authorList>
    </citation>
    <scope>NUCLEOTIDE SEQUENCE</scope>
    <source>
        <strain evidence="2">CBS 119925</strain>
    </source>
</reference>
<dbReference type="EMBL" id="MU006564">
    <property type="protein sequence ID" value="KAF2750148.1"/>
    <property type="molecule type" value="Genomic_DNA"/>
</dbReference>
<name>A0A6A6VHQ6_9PLEO</name>
<feature type="compositionally biased region" description="Low complexity" evidence="1">
    <location>
        <begin position="127"/>
        <end position="138"/>
    </location>
</feature>
<evidence type="ECO:0000313" key="3">
    <source>
        <dbReference type="Proteomes" id="UP000799440"/>
    </source>
</evidence>
<dbReference type="AlphaFoldDB" id="A0A6A6VHQ6"/>
<accession>A0A6A6VHQ6</accession>
<gene>
    <name evidence="2" type="ORF">M011DRAFT_464933</name>
</gene>
<evidence type="ECO:0000256" key="1">
    <source>
        <dbReference type="SAM" id="MobiDB-lite"/>
    </source>
</evidence>
<dbReference type="OrthoDB" id="9986881at2759"/>